<sequence>MTVAALAVSCSSEKQSTSSPAPVSSVPFSSEKNQEVFAGMDSCEVLRSTTSESTFESYNPETLESDNGCRAEKARYGNVALYFVGNEGIDGLQSNKGAKISTKVAGREAVRLAGAAGQGNCFIGISVTSRSRATVNLTLSNGSDDQACTDAEVIAEKLAPKLPQGN</sequence>
<dbReference type="EMBL" id="MUXN01000005">
    <property type="protein sequence ID" value="OOC07063.1"/>
    <property type="molecule type" value="Genomic_DNA"/>
</dbReference>
<proteinExistence type="predicted"/>
<evidence type="ECO:0000313" key="2">
    <source>
        <dbReference type="EMBL" id="OOC07063.1"/>
    </source>
</evidence>
<keyword evidence="3" id="KW-1185">Reference proteome</keyword>
<evidence type="ECO:0000256" key="1">
    <source>
        <dbReference type="SAM" id="MobiDB-lite"/>
    </source>
</evidence>
<reference evidence="2 3" key="1">
    <citation type="submission" date="2017-02" db="EMBL/GenBank/DDBJ databases">
        <title>Amycolatopsis azurea DSM 43854 draft genome.</title>
        <authorList>
            <person name="Mayilraj S."/>
        </authorList>
    </citation>
    <scope>NUCLEOTIDE SEQUENCE [LARGE SCALE GENOMIC DNA]</scope>
    <source>
        <strain evidence="2 3">DSM 43854</strain>
    </source>
</reference>
<dbReference type="Proteomes" id="UP000188551">
    <property type="component" value="Unassembled WGS sequence"/>
</dbReference>
<comment type="caution">
    <text evidence="2">The sequence shown here is derived from an EMBL/GenBank/DDBJ whole genome shotgun (WGS) entry which is preliminary data.</text>
</comment>
<feature type="region of interest" description="Disordered" evidence="1">
    <location>
        <begin position="1"/>
        <end position="29"/>
    </location>
</feature>
<dbReference type="RefSeq" id="WP_157376433.1">
    <property type="nucleotide sequence ID" value="NZ_ANMG01000059.1"/>
</dbReference>
<gene>
    <name evidence="2" type="ORF">B0293_08290</name>
</gene>
<name>A0ABX3JH48_9PSEU</name>
<accession>A0ABX3JH48</accession>
<protein>
    <recommendedName>
        <fullName evidence="4">DUF3558 domain-containing protein</fullName>
    </recommendedName>
</protein>
<organism evidence="2 3">
    <name type="scientific">Amycolatopsis azurea DSM 43854</name>
    <dbReference type="NCBI Taxonomy" id="1238180"/>
    <lineage>
        <taxon>Bacteria</taxon>
        <taxon>Bacillati</taxon>
        <taxon>Actinomycetota</taxon>
        <taxon>Actinomycetes</taxon>
        <taxon>Pseudonocardiales</taxon>
        <taxon>Pseudonocardiaceae</taxon>
        <taxon>Amycolatopsis</taxon>
    </lineage>
</organism>
<evidence type="ECO:0000313" key="3">
    <source>
        <dbReference type="Proteomes" id="UP000188551"/>
    </source>
</evidence>
<evidence type="ECO:0008006" key="4">
    <source>
        <dbReference type="Google" id="ProtNLM"/>
    </source>
</evidence>
<feature type="compositionally biased region" description="Low complexity" evidence="1">
    <location>
        <begin position="16"/>
        <end position="29"/>
    </location>
</feature>